<dbReference type="GO" id="GO:0043565">
    <property type="term" value="F:sequence-specific DNA binding"/>
    <property type="evidence" value="ECO:0007669"/>
    <property type="project" value="InterPro"/>
</dbReference>
<dbReference type="InterPro" id="IPR000232">
    <property type="entry name" value="HSF_DNA-bd"/>
</dbReference>
<evidence type="ECO:0000256" key="3">
    <source>
        <dbReference type="ARBA" id="ARBA00023242"/>
    </source>
</evidence>
<dbReference type="SUPFAM" id="SSF46785">
    <property type="entry name" value="Winged helix' DNA-binding domain"/>
    <property type="match status" value="1"/>
</dbReference>
<dbReference type="SMART" id="SM00415">
    <property type="entry name" value="HSF"/>
    <property type="match status" value="1"/>
</dbReference>
<keyword evidence="8" id="KW-1185">Reference proteome</keyword>
<feature type="region of interest" description="Disordered" evidence="5">
    <location>
        <begin position="526"/>
        <end position="599"/>
    </location>
</feature>
<evidence type="ECO:0000256" key="4">
    <source>
        <dbReference type="RuleBase" id="RU004020"/>
    </source>
</evidence>
<feature type="compositionally biased region" description="Basic residues" evidence="5">
    <location>
        <begin position="577"/>
        <end position="586"/>
    </location>
</feature>
<feature type="compositionally biased region" description="Acidic residues" evidence="5">
    <location>
        <begin position="448"/>
        <end position="457"/>
    </location>
</feature>
<feature type="domain" description="HSF-type DNA-binding" evidence="6">
    <location>
        <begin position="619"/>
        <end position="721"/>
    </location>
</feature>
<dbReference type="RefSeq" id="XP_052943470.1">
    <property type="nucleotide sequence ID" value="XM_053087569.1"/>
</dbReference>
<evidence type="ECO:0000259" key="6">
    <source>
        <dbReference type="SMART" id="SM00415"/>
    </source>
</evidence>
<dbReference type="GeneID" id="77726774"/>
<organism evidence="7 8">
    <name type="scientific">Dioszegia hungarica</name>
    <dbReference type="NCBI Taxonomy" id="4972"/>
    <lineage>
        <taxon>Eukaryota</taxon>
        <taxon>Fungi</taxon>
        <taxon>Dikarya</taxon>
        <taxon>Basidiomycota</taxon>
        <taxon>Agaricomycotina</taxon>
        <taxon>Tremellomycetes</taxon>
        <taxon>Tremellales</taxon>
        <taxon>Bulleribasidiaceae</taxon>
        <taxon>Dioszegia</taxon>
    </lineage>
</organism>
<feature type="compositionally biased region" description="Low complexity" evidence="5">
    <location>
        <begin position="528"/>
        <end position="537"/>
    </location>
</feature>
<accession>A0AA38H421</accession>
<dbReference type="Gene3D" id="1.10.10.10">
    <property type="entry name" value="Winged helix-like DNA-binding domain superfamily/Winged helix DNA-binding domain"/>
    <property type="match status" value="1"/>
</dbReference>
<evidence type="ECO:0000313" key="8">
    <source>
        <dbReference type="Proteomes" id="UP001164286"/>
    </source>
</evidence>
<feature type="region of interest" description="Disordered" evidence="5">
    <location>
        <begin position="51"/>
        <end position="71"/>
    </location>
</feature>
<gene>
    <name evidence="7" type="ORF">MKK02DRAFT_28479</name>
</gene>
<comment type="similarity">
    <text evidence="4">Belongs to the HSF family.</text>
</comment>
<dbReference type="AlphaFoldDB" id="A0AA38H421"/>
<feature type="region of interest" description="Disordered" evidence="5">
    <location>
        <begin position="859"/>
        <end position="912"/>
    </location>
</feature>
<feature type="compositionally biased region" description="Low complexity" evidence="5">
    <location>
        <begin position="887"/>
        <end position="898"/>
    </location>
</feature>
<evidence type="ECO:0000256" key="5">
    <source>
        <dbReference type="SAM" id="MobiDB-lite"/>
    </source>
</evidence>
<comment type="caution">
    <text evidence="7">The sequence shown here is derived from an EMBL/GenBank/DDBJ whole genome shotgun (WGS) entry which is preliminary data.</text>
</comment>
<dbReference type="InterPro" id="IPR036390">
    <property type="entry name" value="WH_DNA-bd_sf"/>
</dbReference>
<evidence type="ECO:0000313" key="7">
    <source>
        <dbReference type="EMBL" id="KAI9633693.1"/>
    </source>
</evidence>
<evidence type="ECO:0000256" key="1">
    <source>
        <dbReference type="ARBA" id="ARBA00004123"/>
    </source>
</evidence>
<feature type="compositionally biased region" description="Basic and acidic residues" evidence="5">
    <location>
        <begin position="328"/>
        <end position="338"/>
    </location>
</feature>
<feature type="compositionally biased region" description="Low complexity" evidence="5">
    <location>
        <begin position="1"/>
        <end position="14"/>
    </location>
</feature>
<feature type="region of interest" description="Disordered" evidence="5">
    <location>
        <begin position="312"/>
        <end position="346"/>
    </location>
</feature>
<feature type="compositionally biased region" description="Acidic residues" evidence="5">
    <location>
        <begin position="312"/>
        <end position="327"/>
    </location>
</feature>
<evidence type="ECO:0000256" key="2">
    <source>
        <dbReference type="ARBA" id="ARBA00023125"/>
    </source>
</evidence>
<reference evidence="7" key="1">
    <citation type="journal article" date="2022" name="G3 (Bethesda)">
        <title>High quality genome of the basidiomycete yeast Dioszegia hungarica PDD-24b-2 isolated from cloud water.</title>
        <authorList>
            <person name="Jarrige D."/>
            <person name="Haridas S."/>
            <person name="Bleykasten-Grosshans C."/>
            <person name="Joly M."/>
            <person name="Nadalig T."/>
            <person name="Sancelme M."/>
            <person name="Vuilleumier S."/>
            <person name="Grigoriev I.V."/>
            <person name="Amato P."/>
            <person name="Bringel F."/>
        </authorList>
    </citation>
    <scope>NUCLEOTIDE SEQUENCE</scope>
    <source>
        <strain evidence="7">PDD-24b-2</strain>
    </source>
</reference>
<dbReference type="GO" id="GO:0003700">
    <property type="term" value="F:DNA-binding transcription factor activity"/>
    <property type="evidence" value="ECO:0007669"/>
    <property type="project" value="InterPro"/>
</dbReference>
<dbReference type="Proteomes" id="UP001164286">
    <property type="component" value="Unassembled WGS sequence"/>
</dbReference>
<feature type="region of interest" description="Disordered" evidence="5">
    <location>
        <begin position="383"/>
        <end position="490"/>
    </location>
</feature>
<proteinExistence type="inferred from homology"/>
<feature type="compositionally biased region" description="Polar residues" evidence="5">
    <location>
        <begin position="460"/>
        <end position="471"/>
    </location>
</feature>
<dbReference type="GO" id="GO:0005634">
    <property type="term" value="C:nucleus"/>
    <property type="evidence" value="ECO:0007669"/>
    <property type="project" value="UniProtKB-SubCell"/>
</dbReference>
<feature type="compositionally biased region" description="Acidic residues" evidence="5">
    <location>
        <begin position="539"/>
        <end position="555"/>
    </location>
</feature>
<feature type="region of interest" description="Disordered" evidence="5">
    <location>
        <begin position="1"/>
        <end position="26"/>
    </location>
</feature>
<protein>
    <recommendedName>
        <fullName evidence="6">HSF-type DNA-binding domain-containing protein</fullName>
    </recommendedName>
</protein>
<dbReference type="EMBL" id="JAKWFO010000008">
    <property type="protein sequence ID" value="KAI9633693.1"/>
    <property type="molecule type" value="Genomic_DNA"/>
</dbReference>
<keyword evidence="3" id="KW-0539">Nucleus</keyword>
<dbReference type="Pfam" id="PF00447">
    <property type="entry name" value="HSF_DNA-bind"/>
    <property type="match status" value="1"/>
</dbReference>
<comment type="subcellular location">
    <subcellularLocation>
        <location evidence="1">Nucleus</location>
    </subcellularLocation>
</comment>
<keyword evidence="2" id="KW-0238">DNA-binding</keyword>
<feature type="compositionally biased region" description="Pro residues" evidence="5">
    <location>
        <begin position="385"/>
        <end position="397"/>
    </location>
</feature>
<dbReference type="InterPro" id="IPR036388">
    <property type="entry name" value="WH-like_DNA-bd_sf"/>
</dbReference>
<sequence>MFPPSLESSSAPASGYTGSPEPTRFTQAYEGDALKLELGAAMGMEDVQYDGASSNEYAESSGSQPTPPLLSSYQTSYGFQAGSYDAYSAIDQSGTAYGAPYPLAPAPPFRPFFPSSHLAAPSRLISTSDIPYNQLPSTAAPAHVHDAHTALRGAVSHPNFSTSSDRKHHPYARASIGLPSNGEHLGRSVSTTALRPYGPSRYASGSTARFTAGSDCALSVGAGYSSIFGSAATQNGVLSSAGSYHSSLGSSTSYAPHQLAPTGANAGMPPHLFMSGLGGQAGGQAVDDEETWRNIKGNGLWGERYIDEEVDELDEDDEEVEAEDDELDSIKGDNEHNRSSPASFPTADIAEVDEDLEADSDDDIPLAQTQRGHAAWNRQLSVTPTPAPTLIPTPAAAPVPAETSAHGSGVSGLDLDVEEEVESTPVIPAKKLDEEEAIGAPARHQGQDEEEGEEEEELRTMTSSTRTGFPNTRTRSTQRKTSSLSTSAVRTDVIDDTSSIIFHPSGRAMRNSTAATIKTEPVSFIPLSSTQRSSQSSAVEEDEWSDANSDDDDSDAYPSRSGTPLFEVGRNDTVARRVGKKGQKSRAPKDDDEERRRLNPDLYNKVDTLRNRMMGIDTRLMVFDEKLCLLLVDDRFSPEFIRWDETGTHVVIPDFAAFWPVASAYVTLSVKQVQWSAFDKQLSNFGFRRTSHNSHDKKSKIFRHANLRRDDKELWDHVRALPRLLKHQTALKNTHSGSSSSSPGDRKTPSALRAIIKTQASELSAKDARISDLESTMAGLSIKADKADQYERFLVEHRKLYPELWTEEDAKKLGLDLSGLPDYSTDSPAPSSSSSGKRLLSLAAVAEVRKPVKITRKRSRAIMAPQAEDGVSEAEHKDEAVVSPESGGAAQKGKTGKTVSRKRSKLVLGVKQ</sequence>
<feature type="compositionally biased region" description="Low complexity" evidence="5">
    <location>
        <begin position="472"/>
        <end position="487"/>
    </location>
</feature>
<name>A0AA38H421_9TREE</name>